<dbReference type="InterPro" id="IPR013830">
    <property type="entry name" value="SGNH_hydro"/>
</dbReference>
<dbReference type="Proteomes" id="UP001234798">
    <property type="component" value="Chromosome"/>
</dbReference>
<sequence length="205" mass="22000">MNAGDRWIYVGDSTSAGIFIGSPPVRQSAENLITTNLAKNTGCYIQNLSWGGARVADGNVPMFGWASNFSTILRVSGPPVAKGLIIALGTNDWAQTSVSGAEFIASYRGMVRAAKFHGLAVVGMTPLWRSDGANRPMKADGAWNIVEWGGLIADICSQEGAKFINGYEAPLTPANFGDGVHPDEAGHLLWEPYVRTKMQGFNYMN</sequence>
<gene>
    <name evidence="2" type="ORF">RAS12_13240</name>
</gene>
<dbReference type="InterPro" id="IPR036514">
    <property type="entry name" value="SGNH_hydro_sf"/>
</dbReference>
<name>A0ABY9M8E3_9BURK</name>
<feature type="domain" description="SGNH hydrolase-type esterase" evidence="1">
    <location>
        <begin position="10"/>
        <end position="187"/>
    </location>
</feature>
<keyword evidence="3" id="KW-1185">Reference proteome</keyword>
<dbReference type="EMBL" id="CP132976">
    <property type="protein sequence ID" value="WMD23289.1"/>
    <property type="molecule type" value="Genomic_DNA"/>
</dbReference>
<evidence type="ECO:0000313" key="3">
    <source>
        <dbReference type="Proteomes" id="UP001234798"/>
    </source>
</evidence>
<accession>A0ABY9M8E3</accession>
<reference evidence="2 3" key="1">
    <citation type="submission" date="2023-08" db="EMBL/GenBank/DDBJ databases">
        <title>Achromobacter seleniivolatilans sp. nov., isolated from seleniferous soil.</title>
        <authorList>
            <person name="Zhang S."/>
            <person name="Li K."/>
            <person name="Peng J."/>
            <person name="Zhao Q."/>
            <person name="Wang H."/>
            <person name="Guo Y."/>
        </authorList>
    </citation>
    <scope>NUCLEOTIDE SEQUENCE [LARGE SCALE GENOMIC DNA]</scope>
    <source>
        <strain evidence="2 3">R39</strain>
    </source>
</reference>
<dbReference type="Pfam" id="PF13472">
    <property type="entry name" value="Lipase_GDSL_2"/>
    <property type="match status" value="1"/>
</dbReference>
<organism evidence="2 3">
    <name type="scientific">Achromobacter seleniivolatilans</name>
    <dbReference type="NCBI Taxonomy" id="3047478"/>
    <lineage>
        <taxon>Bacteria</taxon>
        <taxon>Pseudomonadati</taxon>
        <taxon>Pseudomonadota</taxon>
        <taxon>Betaproteobacteria</taxon>
        <taxon>Burkholderiales</taxon>
        <taxon>Alcaligenaceae</taxon>
        <taxon>Achromobacter</taxon>
    </lineage>
</organism>
<evidence type="ECO:0000259" key="1">
    <source>
        <dbReference type="Pfam" id="PF13472"/>
    </source>
</evidence>
<proteinExistence type="predicted"/>
<dbReference type="SUPFAM" id="SSF52266">
    <property type="entry name" value="SGNH hydrolase"/>
    <property type="match status" value="1"/>
</dbReference>
<evidence type="ECO:0000313" key="2">
    <source>
        <dbReference type="EMBL" id="WMD23289.1"/>
    </source>
</evidence>
<dbReference type="Gene3D" id="3.40.50.1110">
    <property type="entry name" value="SGNH hydrolase"/>
    <property type="match status" value="1"/>
</dbReference>
<protein>
    <submittedName>
        <fullName evidence="2">GDSL-type esterase/lipase family protein</fullName>
    </submittedName>
</protein>
<dbReference type="RefSeq" id="WP_306950576.1">
    <property type="nucleotide sequence ID" value="NZ_CP132976.1"/>
</dbReference>